<keyword evidence="5" id="KW-1185">Reference proteome</keyword>
<protein>
    <submittedName>
        <fullName evidence="4">LytR family transcriptional attenuator</fullName>
    </submittedName>
</protein>
<dbReference type="Pfam" id="PF03816">
    <property type="entry name" value="LytR_cpsA_psr"/>
    <property type="match status" value="1"/>
</dbReference>
<dbReference type="OrthoDB" id="3759589at2"/>
<evidence type="ECO:0000256" key="2">
    <source>
        <dbReference type="SAM" id="Phobius"/>
    </source>
</evidence>
<keyword evidence="2" id="KW-0472">Membrane</keyword>
<name>A0A2T0MS28_9ACTN</name>
<dbReference type="Gene3D" id="3.40.630.190">
    <property type="entry name" value="LCP protein"/>
    <property type="match status" value="1"/>
</dbReference>
<sequence>MDDLKLLRDLGAELEHGPPPTLVRQRTRYLHSRPRRRWTGWWTAGLVAVATVCAVAVPTVLLSHRGPAGPAAGGEAVDVSGAVNVLLIGSDTRDGEGNAKYGPSSRNTGQRADTIMIVHVPADRGRATAVSVPRDSLVRAAPCTSGPARTVMINAVYDEGGAACLRTTLEKLTGLRLHHTMAVDFAGFEDMVDALGGVTVKVPAPVNEPKAKLRLRAGEQVLDGEKALGYVRLRYYGDGSDLSRIKRQRTVVMALLKKAQRAVADPAELQGFLDVVRRSVKTDLTVEEMYQLGTQLAETKVSLKVVPTGPHPDDRVRLQWKQPEAGKLFGSLQ</sequence>
<feature type="domain" description="Cell envelope-related transcriptional attenuator" evidence="3">
    <location>
        <begin position="111"/>
        <end position="260"/>
    </location>
</feature>
<evidence type="ECO:0000256" key="1">
    <source>
        <dbReference type="ARBA" id="ARBA00006068"/>
    </source>
</evidence>
<evidence type="ECO:0000313" key="5">
    <source>
        <dbReference type="Proteomes" id="UP000238312"/>
    </source>
</evidence>
<evidence type="ECO:0000313" key="4">
    <source>
        <dbReference type="EMBL" id="PRX61296.1"/>
    </source>
</evidence>
<reference evidence="4 5" key="1">
    <citation type="submission" date="2018-03" db="EMBL/GenBank/DDBJ databases">
        <title>Genomic Encyclopedia of Type Strains, Phase III (KMG-III): the genomes of soil and plant-associated and newly described type strains.</title>
        <authorList>
            <person name="Whitman W."/>
        </authorList>
    </citation>
    <scope>NUCLEOTIDE SEQUENCE [LARGE SCALE GENOMIC DNA]</scope>
    <source>
        <strain evidence="4 5">CGMCC 4.7104</strain>
    </source>
</reference>
<keyword evidence="2" id="KW-0812">Transmembrane</keyword>
<dbReference type="EMBL" id="PVNG01000015">
    <property type="protein sequence ID" value="PRX61296.1"/>
    <property type="molecule type" value="Genomic_DNA"/>
</dbReference>
<dbReference type="AlphaFoldDB" id="A0A2T0MS28"/>
<proteinExistence type="inferred from homology"/>
<dbReference type="RefSeq" id="WP_106246141.1">
    <property type="nucleotide sequence ID" value="NZ_PVNG01000015.1"/>
</dbReference>
<evidence type="ECO:0000259" key="3">
    <source>
        <dbReference type="Pfam" id="PF03816"/>
    </source>
</evidence>
<comment type="caution">
    <text evidence="4">The sequence shown here is derived from an EMBL/GenBank/DDBJ whole genome shotgun (WGS) entry which is preliminary data.</text>
</comment>
<dbReference type="PANTHER" id="PTHR33392">
    <property type="entry name" value="POLYISOPRENYL-TEICHOIC ACID--PEPTIDOGLYCAN TEICHOIC ACID TRANSFERASE TAGU"/>
    <property type="match status" value="1"/>
</dbReference>
<dbReference type="PANTHER" id="PTHR33392:SF6">
    <property type="entry name" value="POLYISOPRENYL-TEICHOIC ACID--PEPTIDOGLYCAN TEICHOIC ACID TRANSFERASE TAGU"/>
    <property type="match status" value="1"/>
</dbReference>
<dbReference type="NCBIfam" id="TIGR00350">
    <property type="entry name" value="lytR_cpsA_psr"/>
    <property type="match status" value="1"/>
</dbReference>
<accession>A0A2T0MS28</accession>
<keyword evidence="2" id="KW-1133">Transmembrane helix</keyword>
<dbReference type="Proteomes" id="UP000238312">
    <property type="component" value="Unassembled WGS sequence"/>
</dbReference>
<organism evidence="4 5">
    <name type="scientific">Nonomuraea fuscirosea</name>
    <dbReference type="NCBI Taxonomy" id="1291556"/>
    <lineage>
        <taxon>Bacteria</taxon>
        <taxon>Bacillati</taxon>
        <taxon>Actinomycetota</taxon>
        <taxon>Actinomycetes</taxon>
        <taxon>Streptosporangiales</taxon>
        <taxon>Streptosporangiaceae</taxon>
        <taxon>Nonomuraea</taxon>
    </lineage>
</organism>
<dbReference type="InterPro" id="IPR004474">
    <property type="entry name" value="LytR_CpsA_psr"/>
</dbReference>
<comment type="similarity">
    <text evidence="1">Belongs to the LytR/CpsA/Psr (LCP) family.</text>
</comment>
<dbReference type="InterPro" id="IPR050922">
    <property type="entry name" value="LytR/CpsA/Psr_CW_biosynth"/>
</dbReference>
<gene>
    <name evidence="4" type="ORF">B0I32_115150</name>
</gene>
<feature type="transmembrane region" description="Helical" evidence="2">
    <location>
        <begin position="38"/>
        <end position="61"/>
    </location>
</feature>